<dbReference type="PANTHER" id="PTHR13693:SF77">
    <property type="entry name" value="8-AMINO-7-OXONONANOATE SYNTHASE"/>
    <property type="match status" value="1"/>
</dbReference>
<dbReference type="InterPro" id="IPR015422">
    <property type="entry name" value="PyrdxlP-dep_Trfase_small"/>
</dbReference>
<dbReference type="EMBL" id="JAMFMA010000002">
    <property type="protein sequence ID" value="MCL6274007.1"/>
    <property type="molecule type" value="Genomic_DNA"/>
</dbReference>
<dbReference type="InterPro" id="IPR001917">
    <property type="entry name" value="Aminotrans_II_pyridoxalP_BS"/>
</dbReference>
<dbReference type="Gene3D" id="3.90.1150.10">
    <property type="entry name" value="Aspartate Aminotransferase, domain 1"/>
    <property type="match status" value="1"/>
</dbReference>
<keyword evidence="10" id="KW-1185">Reference proteome</keyword>
<feature type="domain" description="Aminotransferase class I/classII large" evidence="8">
    <location>
        <begin position="30"/>
        <end position="378"/>
    </location>
</feature>
<dbReference type="InterPro" id="IPR050087">
    <property type="entry name" value="AON_synthase_class-II"/>
</dbReference>
<keyword evidence="4" id="KW-0808">Transferase</keyword>
<feature type="coiled-coil region" evidence="7">
    <location>
        <begin position="140"/>
        <end position="167"/>
    </location>
</feature>
<comment type="cofactor">
    <cofactor evidence="1 6">
        <name>pyridoxal 5'-phosphate</name>
        <dbReference type="ChEBI" id="CHEBI:597326"/>
    </cofactor>
</comment>
<dbReference type="Proteomes" id="UP001203607">
    <property type="component" value="Unassembled WGS sequence"/>
</dbReference>
<dbReference type="SUPFAM" id="SSF53383">
    <property type="entry name" value="PLP-dependent transferases"/>
    <property type="match status" value="1"/>
</dbReference>
<comment type="caution">
    <text evidence="9">The sequence shown here is derived from an EMBL/GenBank/DDBJ whole genome shotgun (WGS) entry which is preliminary data.</text>
</comment>
<dbReference type="Pfam" id="PF00155">
    <property type="entry name" value="Aminotran_1_2"/>
    <property type="match status" value="1"/>
</dbReference>
<dbReference type="InterPro" id="IPR004839">
    <property type="entry name" value="Aminotransferase_I/II_large"/>
</dbReference>
<evidence type="ECO:0000256" key="4">
    <source>
        <dbReference type="ARBA" id="ARBA00022679"/>
    </source>
</evidence>
<evidence type="ECO:0000256" key="3">
    <source>
        <dbReference type="ARBA" id="ARBA00010008"/>
    </source>
</evidence>
<reference evidence="9 10" key="1">
    <citation type="submission" date="2022-05" db="EMBL/GenBank/DDBJ databases">
        <authorList>
            <person name="Park J.-S."/>
        </authorList>
    </citation>
    <scope>NUCLEOTIDE SEQUENCE [LARGE SCALE GENOMIC DNA]</scope>
    <source>
        <strain evidence="9 10">2012CJ35-5</strain>
    </source>
</reference>
<dbReference type="Gene3D" id="3.40.640.10">
    <property type="entry name" value="Type I PLP-dependent aspartate aminotransferase-like (Major domain)"/>
    <property type="match status" value="1"/>
</dbReference>
<evidence type="ECO:0000256" key="7">
    <source>
        <dbReference type="SAM" id="Coils"/>
    </source>
</evidence>
<evidence type="ECO:0000256" key="6">
    <source>
        <dbReference type="RuleBase" id="RU003693"/>
    </source>
</evidence>
<evidence type="ECO:0000313" key="10">
    <source>
        <dbReference type="Proteomes" id="UP001203607"/>
    </source>
</evidence>
<dbReference type="RefSeq" id="WP_249657196.1">
    <property type="nucleotide sequence ID" value="NZ_JAMFMA010000002.1"/>
</dbReference>
<evidence type="ECO:0000313" key="9">
    <source>
        <dbReference type="EMBL" id="MCL6274007.1"/>
    </source>
</evidence>
<dbReference type="PROSITE" id="PS00599">
    <property type="entry name" value="AA_TRANSFER_CLASS_2"/>
    <property type="match status" value="1"/>
</dbReference>
<organism evidence="9 10">
    <name type="scientific">Flagellimonas spongiicola</name>
    <dbReference type="NCBI Taxonomy" id="2942208"/>
    <lineage>
        <taxon>Bacteria</taxon>
        <taxon>Pseudomonadati</taxon>
        <taxon>Bacteroidota</taxon>
        <taxon>Flavobacteriia</taxon>
        <taxon>Flavobacteriales</taxon>
        <taxon>Flavobacteriaceae</taxon>
        <taxon>Flagellimonas</taxon>
    </lineage>
</organism>
<keyword evidence="7" id="KW-0175">Coiled coil</keyword>
<dbReference type="InterPro" id="IPR015424">
    <property type="entry name" value="PyrdxlP-dep_Trfase"/>
</dbReference>
<dbReference type="InterPro" id="IPR015421">
    <property type="entry name" value="PyrdxlP-dep_Trfase_major"/>
</dbReference>
<comment type="pathway">
    <text evidence="2">Lipid metabolism.</text>
</comment>
<name>A0ABT0PRJ1_9FLAO</name>
<proteinExistence type="inferred from homology"/>
<keyword evidence="5 6" id="KW-0663">Pyridoxal phosphate</keyword>
<evidence type="ECO:0000259" key="8">
    <source>
        <dbReference type="Pfam" id="PF00155"/>
    </source>
</evidence>
<dbReference type="GO" id="GO:0008483">
    <property type="term" value="F:transaminase activity"/>
    <property type="evidence" value="ECO:0007669"/>
    <property type="project" value="UniProtKB-KW"/>
</dbReference>
<evidence type="ECO:0000256" key="5">
    <source>
        <dbReference type="ARBA" id="ARBA00022898"/>
    </source>
</evidence>
<protein>
    <submittedName>
        <fullName evidence="9">Aminotransferase class I/II-fold pyridoxal phosphate-dependent enzyme</fullName>
    </submittedName>
</protein>
<evidence type="ECO:0000256" key="1">
    <source>
        <dbReference type="ARBA" id="ARBA00001933"/>
    </source>
</evidence>
<evidence type="ECO:0000256" key="2">
    <source>
        <dbReference type="ARBA" id="ARBA00005189"/>
    </source>
</evidence>
<gene>
    <name evidence="9" type="ORF">M3P19_08300</name>
</gene>
<keyword evidence="9" id="KW-0032">Aminotransferase</keyword>
<sequence length="384" mass="42474">MAGIPSKLKIKLKKREEENSLRELPSSAVWIDFFSNDYLGLAQEPAIEREAEIMLKTYPKVISGATGSRLLSGNHVLYFDLENFICQHHNSEAALVFNSGYDANVGLFSSVPQRGDVVLYDELAHASIRDGIKMGNAQSYKFQHNDLEDLENRIKKIKSKSADLDIYVVTESVFSMDGDSPDLISLSALCVAHDCYLIVDEAHATGIFGQGRDLISDLGLSELVFARIITFGKAIGHHGAAVLGSKALKNYLVNFARSLIYTTALPPHSLAMVLSAYVHMNSNGQEAIRILQENIAHFKVEKKRLGLEDRFISSDSAIHCLILPGNEKVKQLALHLQSSGYGVKPILSPTVKAGSERLRICLHSYNTKEEISRVLQEIKSYLGQ</sequence>
<dbReference type="PANTHER" id="PTHR13693">
    <property type="entry name" value="CLASS II AMINOTRANSFERASE/8-AMINO-7-OXONONANOATE SYNTHASE"/>
    <property type="match status" value="1"/>
</dbReference>
<accession>A0ABT0PRJ1</accession>
<comment type="similarity">
    <text evidence="3">Belongs to the class-II pyridoxal-phosphate-dependent aminotransferase family. BioF subfamily.</text>
</comment>